<sequence length="185" mass="20099">MDLHVRSAALLRLHVDPHRPLFAIDRLCSLDHHLSHHRYSTPHHLRDIPAPDEHDAHPGAYDLDRTAVRRFAVVARVVGCPAATECLVRKQSSLGMYIVMPAAPALDHCSPSTASTTPTTLPVASASVFRYVAVDTSSPSTLTSIHTSRVLQLSTSSYSHCNAYLTPPLPARRHVAALPPPPPPP</sequence>
<comment type="caution">
    <text evidence="1">The sequence shown here is derived from an EMBL/GenBank/DDBJ whole genome shotgun (WGS) entry which is preliminary data.</text>
</comment>
<evidence type="ECO:0000313" key="1">
    <source>
        <dbReference type="EMBL" id="KAK7019987.1"/>
    </source>
</evidence>
<protein>
    <submittedName>
        <fullName evidence="1">Uncharacterized protein</fullName>
    </submittedName>
</protein>
<organism evidence="1 2">
    <name type="scientific">Favolaschia claudopus</name>
    <dbReference type="NCBI Taxonomy" id="2862362"/>
    <lineage>
        <taxon>Eukaryota</taxon>
        <taxon>Fungi</taxon>
        <taxon>Dikarya</taxon>
        <taxon>Basidiomycota</taxon>
        <taxon>Agaricomycotina</taxon>
        <taxon>Agaricomycetes</taxon>
        <taxon>Agaricomycetidae</taxon>
        <taxon>Agaricales</taxon>
        <taxon>Marasmiineae</taxon>
        <taxon>Mycenaceae</taxon>
        <taxon>Favolaschia</taxon>
    </lineage>
</organism>
<name>A0AAW0B2Y6_9AGAR</name>
<dbReference type="AlphaFoldDB" id="A0AAW0B2Y6"/>
<gene>
    <name evidence="1" type="ORF">R3P38DRAFT_3272830</name>
</gene>
<dbReference type="Proteomes" id="UP001362999">
    <property type="component" value="Unassembled WGS sequence"/>
</dbReference>
<evidence type="ECO:0000313" key="2">
    <source>
        <dbReference type="Proteomes" id="UP001362999"/>
    </source>
</evidence>
<reference evidence="1 2" key="1">
    <citation type="journal article" date="2024" name="J Genomics">
        <title>Draft genome sequencing and assembly of Favolaschia claudopus CIRM-BRFM 2984 isolated from oak limbs.</title>
        <authorList>
            <person name="Navarro D."/>
            <person name="Drula E."/>
            <person name="Chaduli D."/>
            <person name="Cazenave R."/>
            <person name="Ahrendt S."/>
            <person name="Wang J."/>
            <person name="Lipzen A."/>
            <person name="Daum C."/>
            <person name="Barry K."/>
            <person name="Grigoriev I.V."/>
            <person name="Favel A."/>
            <person name="Rosso M.N."/>
            <person name="Martin F."/>
        </authorList>
    </citation>
    <scope>NUCLEOTIDE SEQUENCE [LARGE SCALE GENOMIC DNA]</scope>
    <source>
        <strain evidence="1 2">CIRM-BRFM 2984</strain>
    </source>
</reference>
<keyword evidence="2" id="KW-1185">Reference proteome</keyword>
<proteinExistence type="predicted"/>
<accession>A0AAW0B2Y6</accession>
<dbReference type="EMBL" id="JAWWNJ010000042">
    <property type="protein sequence ID" value="KAK7019987.1"/>
    <property type="molecule type" value="Genomic_DNA"/>
</dbReference>